<keyword evidence="1" id="KW-0106">Calcium</keyword>
<dbReference type="PROSITE" id="PS50222">
    <property type="entry name" value="EF_HAND_2"/>
    <property type="match status" value="2"/>
</dbReference>
<dbReference type="Proteomes" id="UP000267096">
    <property type="component" value="Unassembled WGS sequence"/>
</dbReference>
<evidence type="ECO:0000256" key="1">
    <source>
        <dbReference type="ARBA" id="ARBA00022837"/>
    </source>
</evidence>
<feature type="domain" description="EF-hand" evidence="2">
    <location>
        <begin position="77"/>
        <end position="112"/>
    </location>
</feature>
<accession>A0A0M3JU66</accession>
<keyword evidence="4" id="KW-1185">Reference proteome</keyword>
<reference evidence="5" key="1">
    <citation type="submission" date="2017-02" db="UniProtKB">
        <authorList>
            <consortium name="WormBaseParasite"/>
        </authorList>
    </citation>
    <scope>IDENTIFICATION</scope>
</reference>
<proteinExistence type="predicted"/>
<organism evidence="5">
    <name type="scientific">Anisakis simplex</name>
    <name type="common">Herring worm</name>
    <dbReference type="NCBI Taxonomy" id="6269"/>
    <lineage>
        <taxon>Eukaryota</taxon>
        <taxon>Metazoa</taxon>
        <taxon>Ecdysozoa</taxon>
        <taxon>Nematoda</taxon>
        <taxon>Chromadorea</taxon>
        <taxon>Rhabditida</taxon>
        <taxon>Spirurina</taxon>
        <taxon>Ascaridomorpha</taxon>
        <taxon>Ascaridoidea</taxon>
        <taxon>Anisakidae</taxon>
        <taxon>Anisakis</taxon>
        <taxon>Anisakis simplex complex</taxon>
    </lineage>
</organism>
<dbReference type="WBParaSite" id="ASIM_0001170501-mRNA-1">
    <property type="protein sequence ID" value="ASIM_0001170501-mRNA-1"/>
    <property type="gene ID" value="ASIM_0001170501"/>
</dbReference>
<sequence length="223" mass="26578">MSDKNVLQLEVITTVQSENIISPSSLSLFMVMDRTIISEYIFHSLNNTEFPDEKFARSDANHDDKLTFNEFLHTELAYEHVKRDEFKMLDLNNDGFISIGEYQQNLDDEKERSIERRAQYFGKIYEDFDEDFDMKMSEQEVRRMLAQRFLLKPRNNFARIFNSFDANKNGGLEIEEYLKFDEQLPFEEMDPIDEEMKNESTVALKREKEKLPLVKRQKDNKKP</sequence>
<reference evidence="3 4" key="2">
    <citation type="submission" date="2018-11" db="EMBL/GenBank/DDBJ databases">
        <authorList>
            <consortium name="Pathogen Informatics"/>
        </authorList>
    </citation>
    <scope>NUCLEOTIDE SEQUENCE [LARGE SCALE GENOMIC DNA]</scope>
</reference>
<dbReference type="AlphaFoldDB" id="A0A0M3JU66"/>
<protein>
    <submittedName>
        <fullName evidence="5">EF hand family protein</fullName>
    </submittedName>
</protein>
<feature type="domain" description="EF-hand" evidence="2">
    <location>
        <begin position="152"/>
        <end position="187"/>
    </location>
</feature>
<dbReference type="SUPFAM" id="SSF47473">
    <property type="entry name" value="EF-hand"/>
    <property type="match status" value="1"/>
</dbReference>
<dbReference type="InterPro" id="IPR011992">
    <property type="entry name" value="EF-hand-dom_pair"/>
</dbReference>
<dbReference type="InterPro" id="IPR018247">
    <property type="entry name" value="EF_Hand_1_Ca_BS"/>
</dbReference>
<evidence type="ECO:0000313" key="4">
    <source>
        <dbReference type="Proteomes" id="UP000267096"/>
    </source>
</evidence>
<evidence type="ECO:0000259" key="2">
    <source>
        <dbReference type="PROSITE" id="PS50222"/>
    </source>
</evidence>
<dbReference type="GO" id="GO:0005509">
    <property type="term" value="F:calcium ion binding"/>
    <property type="evidence" value="ECO:0007669"/>
    <property type="project" value="InterPro"/>
</dbReference>
<evidence type="ECO:0000313" key="3">
    <source>
        <dbReference type="EMBL" id="VDK44511.1"/>
    </source>
</evidence>
<gene>
    <name evidence="3" type="ORF">ASIM_LOCUS11171</name>
</gene>
<name>A0A0M3JU66_ANISI</name>
<dbReference type="Gene3D" id="1.10.238.10">
    <property type="entry name" value="EF-hand"/>
    <property type="match status" value="2"/>
</dbReference>
<evidence type="ECO:0000313" key="5">
    <source>
        <dbReference type="WBParaSite" id="ASIM_0001170501-mRNA-1"/>
    </source>
</evidence>
<dbReference type="EMBL" id="UYRR01031046">
    <property type="protein sequence ID" value="VDK44511.1"/>
    <property type="molecule type" value="Genomic_DNA"/>
</dbReference>
<dbReference type="InterPro" id="IPR002048">
    <property type="entry name" value="EF_hand_dom"/>
</dbReference>
<dbReference type="PROSITE" id="PS00018">
    <property type="entry name" value="EF_HAND_1"/>
    <property type="match status" value="1"/>
</dbReference>
<dbReference type="OrthoDB" id="293868at2759"/>
<dbReference type="Pfam" id="PF13202">
    <property type="entry name" value="EF-hand_5"/>
    <property type="match status" value="2"/>
</dbReference>